<gene>
    <name evidence="4" type="primary">LOC110780403</name>
</gene>
<accession>A0ABM3QZU1</accession>
<reference evidence="4" key="2">
    <citation type="submission" date="2025-08" db="UniProtKB">
        <authorList>
            <consortium name="RefSeq"/>
        </authorList>
    </citation>
    <scope>IDENTIFICATION</scope>
    <source>
        <tissue evidence="4">Leaf</tissue>
    </source>
</reference>
<dbReference type="GeneID" id="110780403"/>
<dbReference type="PANTHER" id="PTHR34064">
    <property type="entry name" value="OS04G0672300 PROTEIN"/>
    <property type="match status" value="1"/>
</dbReference>
<keyword evidence="2" id="KW-1133">Transmembrane helix</keyword>
<evidence type="ECO:0000313" key="3">
    <source>
        <dbReference type="Proteomes" id="UP000813463"/>
    </source>
</evidence>
<proteinExistence type="predicted"/>
<feature type="compositionally biased region" description="Low complexity" evidence="1">
    <location>
        <begin position="120"/>
        <end position="129"/>
    </location>
</feature>
<keyword evidence="2" id="KW-0812">Transmembrane</keyword>
<feature type="compositionally biased region" description="Polar residues" evidence="1">
    <location>
        <begin position="38"/>
        <end position="55"/>
    </location>
</feature>
<evidence type="ECO:0000256" key="2">
    <source>
        <dbReference type="SAM" id="Phobius"/>
    </source>
</evidence>
<feature type="region of interest" description="Disordered" evidence="1">
    <location>
        <begin position="38"/>
        <end position="129"/>
    </location>
</feature>
<keyword evidence="3" id="KW-1185">Reference proteome</keyword>
<dbReference type="RefSeq" id="XP_056688902.1">
    <property type="nucleotide sequence ID" value="XM_056832924.1"/>
</dbReference>
<dbReference type="Proteomes" id="UP000813463">
    <property type="component" value="Chromosome 6"/>
</dbReference>
<organism evidence="3 4">
    <name type="scientific">Spinacia oleracea</name>
    <name type="common">Spinach</name>
    <dbReference type="NCBI Taxonomy" id="3562"/>
    <lineage>
        <taxon>Eukaryota</taxon>
        <taxon>Viridiplantae</taxon>
        <taxon>Streptophyta</taxon>
        <taxon>Embryophyta</taxon>
        <taxon>Tracheophyta</taxon>
        <taxon>Spermatophyta</taxon>
        <taxon>Magnoliopsida</taxon>
        <taxon>eudicotyledons</taxon>
        <taxon>Gunneridae</taxon>
        <taxon>Pentapetalae</taxon>
        <taxon>Caryophyllales</taxon>
        <taxon>Chenopodiaceae</taxon>
        <taxon>Chenopodioideae</taxon>
        <taxon>Anserineae</taxon>
        <taxon>Spinacia</taxon>
    </lineage>
</organism>
<feature type="compositionally biased region" description="Polar residues" evidence="1">
    <location>
        <begin position="76"/>
        <end position="87"/>
    </location>
</feature>
<dbReference type="PANTHER" id="PTHR34064:SF4">
    <property type="entry name" value="PROTEIN, PUTATIVE-RELATED"/>
    <property type="match status" value="1"/>
</dbReference>
<feature type="transmembrane region" description="Helical" evidence="2">
    <location>
        <begin position="166"/>
        <end position="186"/>
    </location>
</feature>
<evidence type="ECO:0000313" key="4">
    <source>
        <dbReference type="RefSeq" id="XP_056688902.1"/>
    </source>
</evidence>
<feature type="compositionally biased region" description="Basic and acidic residues" evidence="1">
    <location>
        <begin position="64"/>
        <end position="74"/>
    </location>
</feature>
<evidence type="ECO:0008006" key="5">
    <source>
        <dbReference type="Google" id="ProtNLM"/>
    </source>
</evidence>
<sequence length="200" mass="22392">MGNKITAVSDDQMNGFKYENGGDLSDCYIVDLENFSNGVDKQHSANSSRITLQRSLSRKVPQRGTERKLNDRDTLAPSSSPRASQLVSTPEKSPSSPTTTLPILGSSSQDHTMNHHHHQQQQQQQPQHQITIKTGSITTTPEGSRWGRKSSFKRSSYTWYADPKRILLFFATLSSMGTMLLIYFTLSISKPDTEGISDWQ</sequence>
<reference evidence="3" key="1">
    <citation type="journal article" date="2021" name="Nat. Commun.">
        <title>Genomic analyses provide insights into spinach domestication and the genetic basis of agronomic traits.</title>
        <authorList>
            <person name="Cai X."/>
            <person name="Sun X."/>
            <person name="Xu C."/>
            <person name="Sun H."/>
            <person name="Wang X."/>
            <person name="Ge C."/>
            <person name="Zhang Z."/>
            <person name="Wang Q."/>
            <person name="Fei Z."/>
            <person name="Jiao C."/>
            <person name="Wang Q."/>
        </authorList>
    </citation>
    <scope>NUCLEOTIDE SEQUENCE [LARGE SCALE GENOMIC DNA]</scope>
    <source>
        <strain evidence="3">cv. Varoflay</strain>
    </source>
</reference>
<feature type="compositionally biased region" description="Low complexity" evidence="1">
    <location>
        <begin position="88"/>
        <end position="108"/>
    </location>
</feature>
<protein>
    <recommendedName>
        <fullName evidence="5">PGG domain-containing protein</fullName>
    </recommendedName>
</protein>
<name>A0ABM3QZU1_SPIOL</name>
<keyword evidence="2" id="KW-0472">Membrane</keyword>
<evidence type="ECO:0000256" key="1">
    <source>
        <dbReference type="SAM" id="MobiDB-lite"/>
    </source>
</evidence>